<evidence type="ECO:0000313" key="1">
    <source>
        <dbReference type="EMBL" id="QPX75007.1"/>
    </source>
</evidence>
<dbReference type="EMBL" id="MW021761">
    <property type="protein sequence ID" value="QPX75007.1"/>
    <property type="molecule type" value="Genomic_DNA"/>
</dbReference>
<dbReference type="KEGG" id="vg:80456995"/>
<proteinExistence type="predicted"/>
<protein>
    <submittedName>
        <fullName evidence="1">Uncharacterized protein</fullName>
    </submittedName>
</protein>
<accession>A0A7T3TKU9</accession>
<dbReference type="Proteomes" id="UP000595249">
    <property type="component" value="Segment"/>
</dbReference>
<dbReference type="RefSeq" id="YP_010774094.1">
    <property type="nucleotide sequence ID" value="NC_074751.1"/>
</dbReference>
<evidence type="ECO:0000313" key="2">
    <source>
        <dbReference type="Proteomes" id="UP000595249"/>
    </source>
</evidence>
<organism evidence="1 2">
    <name type="scientific">Serratia phage vB_SmaS_Rovert</name>
    <dbReference type="NCBI Taxonomy" id="2777363"/>
    <lineage>
        <taxon>Viruses</taxon>
        <taxon>Duplodnaviria</taxon>
        <taxon>Heunggongvirae</taxon>
        <taxon>Uroviricota</taxon>
        <taxon>Caudoviricetes</taxon>
        <taxon>Rovertvirus</taxon>
        <taxon>Rovertvirus rovert</taxon>
    </lineage>
</organism>
<name>A0A7T3TKU9_9CAUD</name>
<reference evidence="1 2" key="1">
    <citation type="submission" date="2020-09" db="EMBL/GenBank/DDBJ databases">
        <authorList>
            <person name="Marshall N."/>
            <person name="Wilson M.E."/>
            <person name="Walker J.K."/>
            <person name="Johnson L."/>
            <person name="Sharma R."/>
            <person name="Carr E."/>
            <person name="Grose J.H."/>
        </authorList>
    </citation>
    <scope>NUCLEOTIDE SEQUENCE [LARGE SCALE GENOMIC DNA]</scope>
</reference>
<sequence length="185" mass="20347">MIIRVDFADFMAAITIKGVNEPRQELNCVLFERFSGDVGNVISSNGVVLFVGKCEIPQIPGSKDSILLSFSGKPPSKFDYAEVRTNENLVYFMQKSPKNGAISKAGVAICSISNAVFPDWRKLLAKRCSKLGGIKLNSTHFSKVMQCAKRFNRDKSFSISFSGGGVFAKIDVSFESCFYIRGMEG</sequence>
<dbReference type="GeneID" id="80456995"/>
<keyword evidence="2" id="KW-1185">Reference proteome</keyword>